<reference evidence="7 8" key="1">
    <citation type="submission" date="2018-04" db="EMBL/GenBank/DDBJ databases">
        <title>Pedobacter chongqingensis sp. nov., isolated from a rottenly hemp rope.</title>
        <authorList>
            <person name="Cai Y."/>
        </authorList>
    </citation>
    <scope>NUCLEOTIDE SEQUENCE [LARGE SCALE GENOMIC DNA]</scope>
    <source>
        <strain evidence="7 8">FJ4-8</strain>
    </source>
</reference>
<dbReference type="InterPro" id="IPR006140">
    <property type="entry name" value="D-isomer_DH_NAD-bd"/>
</dbReference>
<dbReference type="PROSITE" id="PS00671">
    <property type="entry name" value="D_2_HYDROXYACID_DH_3"/>
    <property type="match status" value="1"/>
</dbReference>
<dbReference type="Proteomes" id="UP000245647">
    <property type="component" value="Unassembled WGS sequence"/>
</dbReference>
<dbReference type="PANTHER" id="PTHR43761:SF1">
    <property type="entry name" value="D-ISOMER SPECIFIC 2-HYDROXYACID DEHYDROGENASE CATALYTIC DOMAIN-CONTAINING PROTEIN-RELATED"/>
    <property type="match status" value="1"/>
</dbReference>
<keyword evidence="2 4" id="KW-0560">Oxidoreductase</keyword>
<evidence type="ECO:0000256" key="1">
    <source>
        <dbReference type="ARBA" id="ARBA00005854"/>
    </source>
</evidence>
<evidence type="ECO:0000256" key="4">
    <source>
        <dbReference type="RuleBase" id="RU003719"/>
    </source>
</evidence>
<dbReference type="InterPro" id="IPR050418">
    <property type="entry name" value="D-iso_2-hydroxyacid_DH_PdxB"/>
</dbReference>
<accession>A0A2U2PGI2</accession>
<feature type="domain" description="D-isomer specific 2-hydroxyacid dehydrogenase NAD-binding" evidence="6">
    <location>
        <begin position="107"/>
        <end position="284"/>
    </location>
</feature>
<dbReference type="CDD" id="cd12162">
    <property type="entry name" value="2-Hacid_dh_4"/>
    <property type="match status" value="1"/>
</dbReference>
<comment type="caution">
    <text evidence="7">The sequence shown here is derived from an EMBL/GenBank/DDBJ whole genome shotgun (WGS) entry which is preliminary data.</text>
</comment>
<feature type="domain" description="D-isomer specific 2-hydroxyacid dehydrogenase catalytic" evidence="5">
    <location>
        <begin position="15"/>
        <end position="315"/>
    </location>
</feature>
<dbReference type="EMBL" id="QEAS01000009">
    <property type="protein sequence ID" value="PWG80493.1"/>
    <property type="molecule type" value="Genomic_DNA"/>
</dbReference>
<evidence type="ECO:0000259" key="5">
    <source>
        <dbReference type="Pfam" id="PF00389"/>
    </source>
</evidence>
<dbReference type="SUPFAM" id="SSF51735">
    <property type="entry name" value="NAD(P)-binding Rossmann-fold domains"/>
    <property type="match status" value="1"/>
</dbReference>
<dbReference type="SUPFAM" id="SSF52283">
    <property type="entry name" value="Formate/glycerate dehydrogenase catalytic domain-like"/>
    <property type="match status" value="1"/>
</dbReference>
<protein>
    <submittedName>
        <fullName evidence="7">Glycerate dehydrogenase</fullName>
    </submittedName>
</protein>
<dbReference type="PROSITE" id="PS00670">
    <property type="entry name" value="D_2_HYDROXYACID_DH_2"/>
    <property type="match status" value="1"/>
</dbReference>
<dbReference type="RefSeq" id="WP_109416200.1">
    <property type="nucleotide sequence ID" value="NZ_QEAS01000009.1"/>
</dbReference>
<dbReference type="Pfam" id="PF02826">
    <property type="entry name" value="2-Hacid_dh_C"/>
    <property type="match status" value="1"/>
</dbReference>
<keyword evidence="3" id="KW-0520">NAD</keyword>
<sequence length="315" mass="34475">MKVVVIDGITLNPGDLSWEFLNETGDVQIFDRTEPGEVVDRCMDADIVLTNKISFDRQILESLPNLKLINVTATGYNIIDVDAAREKGVKVCNVPDYGTESVAQHTFALILELTNQAGLHSRSVSEGKWTASPDFAYALTPLTELKNKTIGLIGFGNIGRQTARIAKAFGMNVLYHTPHRKDTSLAEYAELDSLFRQSDIVSLHLPLTNSNKGFVNKEQLEKMKNTAFLINTARGQLVNEADLAEALSNGKIAGAATDVLSEEPPVAGNPLIGAKNCIVTPHNAWMSREARQRVLEITSDNLKGFLEGKEINVVN</sequence>
<dbReference type="OrthoDB" id="1522997at2"/>
<dbReference type="AlphaFoldDB" id="A0A2U2PGI2"/>
<evidence type="ECO:0000259" key="6">
    <source>
        <dbReference type="Pfam" id="PF02826"/>
    </source>
</evidence>
<dbReference type="FunFam" id="3.40.50.720:FF:000203">
    <property type="entry name" value="D-3-phosphoglycerate dehydrogenase (SerA)"/>
    <property type="match status" value="1"/>
</dbReference>
<dbReference type="GO" id="GO:0051287">
    <property type="term" value="F:NAD binding"/>
    <property type="evidence" value="ECO:0007669"/>
    <property type="project" value="InterPro"/>
</dbReference>
<comment type="similarity">
    <text evidence="1 4">Belongs to the D-isomer specific 2-hydroxyacid dehydrogenase family.</text>
</comment>
<name>A0A2U2PGI2_9SPHI</name>
<dbReference type="GO" id="GO:0016616">
    <property type="term" value="F:oxidoreductase activity, acting on the CH-OH group of donors, NAD or NADP as acceptor"/>
    <property type="evidence" value="ECO:0007669"/>
    <property type="project" value="InterPro"/>
</dbReference>
<evidence type="ECO:0000313" key="8">
    <source>
        <dbReference type="Proteomes" id="UP000245647"/>
    </source>
</evidence>
<dbReference type="InterPro" id="IPR029753">
    <property type="entry name" value="D-isomer_DH_CS"/>
</dbReference>
<dbReference type="Pfam" id="PF00389">
    <property type="entry name" value="2-Hacid_dh"/>
    <property type="match status" value="1"/>
</dbReference>
<gene>
    <name evidence="7" type="ORF">DDR33_12700</name>
</gene>
<dbReference type="PANTHER" id="PTHR43761">
    <property type="entry name" value="D-ISOMER SPECIFIC 2-HYDROXYACID DEHYDROGENASE FAMILY PROTEIN (AFU_ORTHOLOGUE AFUA_1G13630)"/>
    <property type="match status" value="1"/>
</dbReference>
<proteinExistence type="inferred from homology"/>
<keyword evidence="8" id="KW-1185">Reference proteome</keyword>
<evidence type="ECO:0000313" key="7">
    <source>
        <dbReference type="EMBL" id="PWG80493.1"/>
    </source>
</evidence>
<organism evidence="7 8">
    <name type="scientific">Pararcticibacter amylolyticus</name>
    <dbReference type="NCBI Taxonomy" id="2173175"/>
    <lineage>
        <taxon>Bacteria</taxon>
        <taxon>Pseudomonadati</taxon>
        <taxon>Bacteroidota</taxon>
        <taxon>Sphingobacteriia</taxon>
        <taxon>Sphingobacteriales</taxon>
        <taxon>Sphingobacteriaceae</taxon>
        <taxon>Pararcticibacter</taxon>
    </lineage>
</organism>
<evidence type="ECO:0000256" key="3">
    <source>
        <dbReference type="ARBA" id="ARBA00023027"/>
    </source>
</evidence>
<evidence type="ECO:0000256" key="2">
    <source>
        <dbReference type="ARBA" id="ARBA00023002"/>
    </source>
</evidence>
<dbReference type="InterPro" id="IPR036291">
    <property type="entry name" value="NAD(P)-bd_dom_sf"/>
</dbReference>
<dbReference type="Gene3D" id="3.40.50.720">
    <property type="entry name" value="NAD(P)-binding Rossmann-like Domain"/>
    <property type="match status" value="2"/>
</dbReference>
<dbReference type="InterPro" id="IPR006139">
    <property type="entry name" value="D-isomer_2_OHA_DH_cat_dom"/>
</dbReference>